<evidence type="ECO:0000313" key="7">
    <source>
        <dbReference type="Proteomes" id="UP000590964"/>
    </source>
</evidence>
<keyword evidence="3 5" id="KW-0456">Lyase</keyword>
<dbReference type="EC" id="4.2.1.46" evidence="5"/>
<dbReference type="GO" id="GO:0009225">
    <property type="term" value="P:nucleotide-sugar metabolic process"/>
    <property type="evidence" value="ECO:0007669"/>
    <property type="project" value="InterPro"/>
</dbReference>
<name>A0A7J4JZ43_9ARCH</name>
<dbReference type="NCBIfam" id="TIGR01181">
    <property type="entry name" value="dTDP_gluc_dehyt"/>
    <property type="match status" value="1"/>
</dbReference>
<dbReference type="Gene3D" id="3.90.25.10">
    <property type="entry name" value="UDP-galactose 4-epimerase, domain 1"/>
    <property type="match status" value="1"/>
</dbReference>
<dbReference type="CDD" id="cd05246">
    <property type="entry name" value="dTDP_GD_SDR_e"/>
    <property type="match status" value="1"/>
</dbReference>
<proteinExistence type="predicted"/>
<evidence type="ECO:0000256" key="1">
    <source>
        <dbReference type="ARBA" id="ARBA00001911"/>
    </source>
</evidence>
<reference evidence="6" key="2">
    <citation type="submission" date="2021-03" db="EMBL/GenBank/DDBJ databases">
        <authorList>
            <person name="Jaffe A."/>
        </authorList>
    </citation>
    <scope>NUCLEOTIDE SEQUENCE</scope>
    <source>
        <strain evidence="6">RIFCSPLOWO2_01_FULL_43_13</strain>
    </source>
</reference>
<dbReference type="PANTHER" id="PTHR43000">
    <property type="entry name" value="DTDP-D-GLUCOSE 4,6-DEHYDRATASE-RELATED"/>
    <property type="match status" value="1"/>
</dbReference>
<dbReference type="Pfam" id="PF16363">
    <property type="entry name" value="GDP_Man_Dehyd"/>
    <property type="match status" value="1"/>
</dbReference>
<dbReference type="AlphaFoldDB" id="A0A7J4JZ43"/>
<dbReference type="Proteomes" id="UP000590964">
    <property type="component" value="Unassembled WGS sequence"/>
</dbReference>
<evidence type="ECO:0000256" key="3">
    <source>
        <dbReference type="ARBA" id="ARBA00023239"/>
    </source>
</evidence>
<evidence type="ECO:0000256" key="2">
    <source>
        <dbReference type="ARBA" id="ARBA00023027"/>
    </source>
</evidence>
<protein>
    <submittedName>
        <fullName evidence="5">dTDP-glucose 4,6-dehydratase</fullName>
        <ecNumber evidence="5">4.2.1.46</ecNumber>
    </submittedName>
</protein>
<evidence type="ECO:0000313" key="5">
    <source>
        <dbReference type="EMBL" id="HIH21127.1"/>
    </source>
</evidence>
<dbReference type="InterPro" id="IPR016040">
    <property type="entry name" value="NAD(P)-bd_dom"/>
</dbReference>
<dbReference type="InterPro" id="IPR036291">
    <property type="entry name" value="NAD(P)-bd_dom_sf"/>
</dbReference>
<dbReference type="EMBL" id="JAGVWB010000005">
    <property type="protein sequence ID" value="MBS3057942.1"/>
    <property type="molecule type" value="Genomic_DNA"/>
</dbReference>
<gene>
    <name evidence="5" type="primary">rfbB</name>
    <name evidence="5" type="ORF">HA222_00490</name>
    <name evidence="6" type="ORF">J4478_00900</name>
</gene>
<dbReference type="InterPro" id="IPR005888">
    <property type="entry name" value="dTDP_Gluc_deHydtase"/>
</dbReference>
<comment type="cofactor">
    <cofactor evidence="1">
        <name>NAD(+)</name>
        <dbReference type="ChEBI" id="CHEBI:57540"/>
    </cofactor>
</comment>
<dbReference type="FunFam" id="3.40.50.720:FF:000304">
    <property type="entry name" value="UDP-glucose 4,6-dehydratase"/>
    <property type="match status" value="1"/>
</dbReference>
<keyword evidence="2" id="KW-0520">NAD</keyword>
<organism evidence="5 7">
    <name type="scientific">Candidatus Iainarchaeum sp</name>
    <dbReference type="NCBI Taxonomy" id="3101447"/>
    <lineage>
        <taxon>Archaea</taxon>
        <taxon>Candidatus Iainarchaeota</taxon>
        <taxon>Candidatus Iainarchaeia</taxon>
        <taxon>Candidatus Iainarchaeales</taxon>
        <taxon>Candidatus Iainarchaeaceae</taxon>
        <taxon>Candidatus Iainarchaeum</taxon>
    </lineage>
</organism>
<dbReference type="SUPFAM" id="SSF51735">
    <property type="entry name" value="NAD(P)-binding Rossmann-fold domains"/>
    <property type="match status" value="1"/>
</dbReference>
<comment type="caution">
    <text evidence="5">The sequence shown here is derived from an EMBL/GenBank/DDBJ whole genome shotgun (WGS) entry which is preliminary data.</text>
</comment>
<accession>A0A7J4JZ43</accession>
<dbReference type="Proteomes" id="UP000680185">
    <property type="component" value="Unassembled WGS sequence"/>
</dbReference>
<dbReference type="GO" id="GO:0008460">
    <property type="term" value="F:dTDP-glucose 4,6-dehydratase activity"/>
    <property type="evidence" value="ECO:0007669"/>
    <property type="project" value="UniProtKB-EC"/>
</dbReference>
<sequence>MSENFLVTGGCGFIGSHFARMVLEKNPGAKVIVLDKLTYAGNLDNIKDLRSNKNFEFVKGDICDSKIVSRVVPKVDVIINFAAESAVDRSIQSPDDFIKTDIFGAFTLLEAARKSDIKTFVQISTDEVYGEIIEGAFKEGDSLMPRSPYAASKAGADRLAYSYFTTYGMRTIITRSCNNYGPFAFPEKMLPLFVTNILEGKNIPVYGSGKNSREYVHVTDHCKAIELLIGKGRNGEAYNVGSGVEKTILEMADLIISELKASRNVIAFVTDRPGHDKRYAVDTSKINSLGWKPVIDFEKGARETIKWYVEHPEYWKPLKAKLEQFSKGFWGKEGKK</sequence>
<evidence type="ECO:0000313" key="6">
    <source>
        <dbReference type="EMBL" id="MBS3057942.1"/>
    </source>
</evidence>
<reference evidence="7" key="1">
    <citation type="journal article" date="2020" name="bioRxiv">
        <title>A rank-normalized archaeal taxonomy based on genome phylogeny resolves widespread incomplete and uneven classifications.</title>
        <authorList>
            <person name="Rinke C."/>
            <person name="Chuvochina M."/>
            <person name="Mussig A.J."/>
            <person name="Chaumeil P.-A."/>
            <person name="Waite D.W."/>
            <person name="Whitman W.B."/>
            <person name="Parks D.H."/>
            <person name="Hugenholtz P."/>
        </authorList>
    </citation>
    <scope>NUCLEOTIDE SEQUENCE [LARGE SCALE GENOMIC DNA]</scope>
</reference>
<dbReference type="Gene3D" id="3.40.50.720">
    <property type="entry name" value="NAD(P)-binding Rossmann-like Domain"/>
    <property type="match status" value="1"/>
</dbReference>
<dbReference type="EMBL" id="DUFW01000004">
    <property type="protein sequence ID" value="HIH21127.1"/>
    <property type="molecule type" value="Genomic_DNA"/>
</dbReference>
<evidence type="ECO:0000259" key="4">
    <source>
        <dbReference type="Pfam" id="PF16363"/>
    </source>
</evidence>
<reference evidence="6" key="3">
    <citation type="submission" date="2021-05" db="EMBL/GenBank/DDBJ databases">
        <title>Protein family content uncovers lineage relationships and bacterial pathway maintenance mechanisms in DPANN archaea.</title>
        <authorList>
            <person name="Castelle C.J."/>
            <person name="Meheust R."/>
            <person name="Jaffe A.L."/>
            <person name="Seitz K."/>
            <person name="Gong X."/>
            <person name="Baker B.J."/>
            <person name="Banfield J.F."/>
        </authorList>
    </citation>
    <scope>NUCLEOTIDE SEQUENCE</scope>
    <source>
        <strain evidence="6">RIFCSPLOWO2_01_FULL_43_13</strain>
    </source>
</reference>
<feature type="domain" description="NAD(P)-binding" evidence="4">
    <location>
        <begin position="6"/>
        <end position="304"/>
    </location>
</feature>